<dbReference type="Pfam" id="PF13732">
    <property type="entry name" value="DrrA1-3_C"/>
    <property type="match status" value="1"/>
</dbReference>
<comment type="similarity">
    <text evidence="1">Belongs to the ABC transporter superfamily.</text>
</comment>
<keyword evidence="7" id="KW-1185">Reference proteome</keyword>
<accession>A0ABW1IU34</accession>
<keyword evidence="3" id="KW-0547">Nucleotide-binding</keyword>
<keyword evidence="2" id="KW-0813">Transport</keyword>
<organism evidence="6 7">
    <name type="scientific">Marinicrinis lubricantis</name>
    <dbReference type="NCBI Taxonomy" id="2086470"/>
    <lineage>
        <taxon>Bacteria</taxon>
        <taxon>Bacillati</taxon>
        <taxon>Bacillota</taxon>
        <taxon>Bacilli</taxon>
        <taxon>Bacillales</taxon>
        <taxon>Paenibacillaceae</taxon>
    </lineage>
</organism>
<sequence length="303" mass="33604">MRLITVRELVKRFGRTTAVNGVSFTLDEGRCAALLGPNGAGKTTTLKMLSGLLAPTEGSISFEGSEHTDHRADIGYLPQYPVFYHWMSGREYVEYVGKLAGMSKQAVKKRSMELLQLVGLEQAAKRKIGGYSGGMKQRLGIAQALIHSPRLLILDEPVSALDPLGRREVLELLQHIKQHTTTLFSTHVLHDAEEVSDDVMIMQAGQIAISGTLDEVRSAYQEPIIYVQGDASIFGWAEGMAERFGHQVVSMERYGQGIRIQVNDLERMKLAVMEDLVQHEVSVTRFEVAETSLEDLFMKAVGK</sequence>
<dbReference type="SUPFAM" id="SSF52540">
    <property type="entry name" value="P-loop containing nucleoside triphosphate hydrolases"/>
    <property type="match status" value="1"/>
</dbReference>
<protein>
    <submittedName>
        <fullName evidence="6">ATP-binding cassette domain-containing protein</fullName>
    </submittedName>
</protein>
<gene>
    <name evidence="6" type="ORF">ACFPXP_18910</name>
</gene>
<proteinExistence type="inferred from homology"/>
<evidence type="ECO:0000256" key="1">
    <source>
        <dbReference type="ARBA" id="ARBA00005417"/>
    </source>
</evidence>
<dbReference type="GO" id="GO:0005524">
    <property type="term" value="F:ATP binding"/>
    <property type="evidence" value="ECO:0007669"/>
    <property type="project" value="UniProtKB-KW"/>
</dbReference>
<dbReference type="Proteomes" id="UP001596250">
    <property type="component" value="Unassembled WGS sequence"/>
</dbReference>
<dbReference type="InterPro" id="IPR003593">
    <property type="entry name" value="AAA+_ATPase"/>
</dbReference>
<evidence type="ECO:0000313" key="7">
    <source>
        <dbReference type="Proteomes" id="UP001596250"/>
    </source>
</evidence>
<dbReference type="InterPro" id="IPR027417">
    <property type="entry name" value="P-loop_NTPase"/>
</dbReference>
<dbReference type="PANTHER" id="PTHR43335:SF11">
    <property type="entry name" value="ABC TRANSPORTER RELATED"/>
    <property type="match status" value="1"/>
</dbReference>
<dbReference type="RefSeq" id="WP_379895950.1">
    <property type="nucleotide sequence ID" value="NZ_CBCSCT010000014.1"/>
</dbReference>
<dbReference type="Gene3D" id="3.40.50.300">
    <property type="entry name" value="P-loop containing nucleotide triphosphate hydrolases"/>
    <property type="match status" value="1"/>
</dbReference>
<evidence type="ECO:0000259" key="5">
    <source>
        <dbReference type="PROSITE" id="PS50893"/>
    </source>
</evidence>
<dbReference type="InterPro" id="IPR003439">
    <property type="entry name" value="ABC_transporter-like_ATP-bd"/>
</dbReference>
<dbReference type="PROSITE" id="PS00211">
    <property type="entry name" value="ABC_TRANSPORTER_1"/>
    <property type="match status" value="1"/>
</dbReference>
<dbReference type="CDD" id="cd03230">
    <property type="entry name" value="ABC_DR_subfamily_A"/>
    <property type="match status" value="1"/>
</dbReference>
<dbReference type="SMART" id="SM00382">
    <property type="entry name" value="AAA"/>
    <property type="match status" value="1"/>
</dbReference>
<dbReference type="InterPro" id="IPR017871">
    <property type="entry name" value="ABC_transporter-like_CS"/>
</dbReference>
<evidence type="ECO:0000313" key="6">
    <source>
        <dbReference type="EMBL" id="MFC5988479.1"/>
    </source>
</evidence>
<keyword evidence="4 6" id="KW-0067">ATP-binding</keyword>
<comment type="caution">
    <text evidence="6">The sequence shown here is derived from an EMBL/GenBank/DDBJ whole genome shotgun (WGS) entry which is preliminary data.</text>
</comment>
<evidence type="ECO:0000256" key="4">
    <source>
        <dbReference type="ARBA" id="ARBA00022840"/>
    </source>
</evidence>
<dbReference type="EMBL" id="JBHSQV010000181">
    <property type="protein sequence ID" value="MFC5988479.1"/>
    <property type="molecule type" value="Genomic_DNA"/>
</dbReference>
<dbReference type="PROSITE" id="PS50893">
    <property type="entry name" value="ABC_TRANSPORTER_2"/>
    <property type="match status" value="1"/>
</dbReference>
<feature type="domain" description="ABC transporter" evidence="5">
    <location>
        <begin position="4"/>
        <end position="229"/>
    </location>
</feature>
<dbReference type="InterPro" id="IPR025302">
    <property type="entry name" value="DrrA1/2-like_C"/>
</dbReference>
<dbReference type="PANTHER" id="PTHR43335">
    <property type="entry name" value="ABC TRANSPORTER, ATP-BINDING PROTEIN"/>
    <property type="match status" value="1"/>
</dbReference>
<evidence type="ECO:0000256" key="2">
    <source>
        <dbReference type="ARBA" id="ARBA00022448"/>
    </source>
</evidence>
<reference evidence="7" key="1">
    <citation type="journal article" date="2019" name="Int. J. Syst. Evol. Microbiol.">
        <title>The Global Catalogue of Microorganisms (GCM) 10K type strain sequencing project: providing services to taxonomists for standard genome sequencing and annotation.</title>
        <authorList>
            <consortium name="The Broad Institute Genomics Platform"/>
            <consortium name="The Broad Institute Genome Sequencing Center for Infectious Disease"/>
            <person name="Wu L."/>
            <person name="Ma J."/>
        </authorList>
    </citation>
    <scope>NUCLEOTIDE SEQUENCE [LARGE SCALE GENOMIC DNA]</scope>
    <source>
        <strain evidence="7">CCM 8749</strain>
    </source>
</reference>
<name>A0ABW1IU34_9BACL</name>
<dbReference type="Pfam" id="PF00005">
    <property type="entry name" value="ABC_tran"/>
    <property type="match status" value="1"/>
</dbReference>
<evidence type="ECO:0000256" key="3">
    <source>
        <dbReference type="ARBA" id="ARBA00022741"/>
    </source>
</evidence>